<feature type="compositionally biased region" description="Basic and acidic residues" evidence="1">
    <location>
        <begin position="647"/>
        <end position="659"/>
    </location>
</feature>
<evidence type="ECO:0000256" key="1">
    <source>
        <dbReference type="SAM" id="MobiDB-lite"/>
    </source>
</evidence>
<proteinExistence type="predicted"/>
<feature type="region of interest" description="Disordered" evidence="1">
    <location>
        <begin position="634"/>
        <end position="661"/>
    </location>
</feature>
<dbReference type="SUPFAM" id="SSF52540">
    <property type="entry name" value="P-loop containing nucleoside triphosphate hydrolases"/>
    <property type="match status" value="2"/>
</dbReference>
<evidence type="ECO:0000313" key="2">
    <source>
        <dbReference type="EMBL" id="KAK7094190.1"/>
    </source>
</evidence>
<dbReference type="InterPro" id="IPR027417">
    <property type="entry name" value="P-loop_NTPase"/>
</dbReference>
<name>A0AAN9G510_9CAEN</name>
<keyword evidence="3" id="KW-1185">Reference proteome</keyword>
<dbReference type="EMBL" id="JBAMIC010000019">
    <property type="protein sequence ID" value="KAK7094190.1"/>
    <property type="molecule type" value="Genomic_DNA"/>
</dbReference>
<accession>A0AAN9G510</accession>
<evidence type="ECO:0000313" key="3">
    <source>
        <dbReference type="Proteomes" id="UP001374579"/>
    </source>
</evidence>
<protein>
    <submittedName>
        <fullName evidence="2">Uncharacterized protein</fullName>
    </submittedName>
</protein>
<dbReference type="Proteomes" id="UP001374579">
    <property type="component" value="Unassembled WGS sequence"/>
</dbReference>
<comment type="caution">
    <text evidence="2">The sequence shown here is derived from an EMBL/GenBank/DDBJ whole genome shotgun (WGS) entry which is preliminary data.</text>
</comment>
<organism evidence="2 3">
    <name type="scientific">Littorina saxatilis</name>
    <dbReference type="NCBI Taxonomy" id="31220"/>
    <lineage>
        <taxon>Eukaryota</taxon>
        <taxon>Metazoa</taxon>
        <taxon>Spiralia</taxon>
        <taxon>Lophotrochozoa</taxon>
        <taxon>Mollusca</taxon>
        <taxon>Gastropoda</taxon>
        <taxon>Caenogastropoda</taxon>
        <taxon>Littorinimorpha</taxon>
        <taxon>Littorinoidea</taxon>
        <taxon>Littorinidae</taxon>
        <taxon>Littorina</taxon>
    </lineage>
</organism>
<sequence length="672" mass="74396">MFVVSELNFKDYLNQPDYAKLTGKLPKPANLPKEQRHLGKQGDFDILVIHRKHGILVGEIKSVGRTEASRADSEVVKKIKDGVKHLDKCEVQARHMVSDIAPGLTVRKTLFLPYVSRAQLQRILDDENNAKLQQTLCQSLCAATTAEAIDLCCCSDQLSQPASYWDVTPAVLSQLSTWWQHRMACSVDTLLTDDLYLDIVARIVGPATACSVHCNTPARVAVRTEGEAVSELGWRLALLVLTLQQIDLLNRNPPRVCILGPPGTGKTVVLVLQGLRWLLEGHDVQVVSARNVNWAIGRVITEQLRLSLQMSLSADQTPSTTPGEVTYYQYDFRERGEDVEKALTELTACVKDGQLHLLMDEATLSKSDEEHRRLVTELTHRVPHVFIWSTGIMCTDVPAELQSENFTVPLRCAPAILREVQPGFSMFMGVVDNYSIRDGVPAPGDGLRVIKLIHEGIAHTGRWPVDCTQCGEDIATELRRLGVGTGANLVKNSPEPLSYRDVFVLTRSPHLQDDVTDDAGNVVSPAIGVVHGLRKAGLPVCVLEEQRMVRDKDKWERDLRDVAMAATDRVTVAHFRYVTGMERRVVAVVPGKAEGADEMDSDLMTDAEDRMYSASRCTTQLILVEVPGKALTSGLDRKFGSAGGPDQPKKRHEEQKKDTTGVSWVKKKGFLL</sequence>
<gene>
    <name evidence="2" type="ORF">V1264_007845</name>
</gene>
<reference evidence="2 3" key="1">
    <citation type="submission" date="2024-02" db="EMBL/GenBank/DDBJ databases">
        <title>Chromosome-scale genome assembly of the rough periwinkle Littorina saxatilis.</title>
        <authorList>
            <person name="De Jode A."/>
            <person name="Faria R."/>
            <person name="Formenti G."/>
            <person name="Sims Y."/>
            <person name="Smith T.P."/>
            <person name="Tracey A."/>
            <person name="Wood J.M.D."/>
            <person name="Zagrodzka Z.B."/>
            <person name="Johannesson K."/>
            <person name="Butlin R.K."/>
            <person name="Leder E.H."/>
        </authorList>
    </citation>
    <scope>NUCLEOTIDE SEQUENCE [LARGE SCALE GENOMIC DNA]</scope>
    <source>
        <strain evidence="2">Snail1</strain>
        <tissue evidence="2">Muscle</tissue>
    </source>
</reference>
<dbReference type="AlphaFoldDB" id="A0AAN9G510"/>